<feature type="compositionally biased region" description="Polar residues" evidence="1">
    <location>
        <begin position="60"/>
        <end position="92"/>
    </location>
</feature>
<feature type="chain" id="PRO_5005567361" evidence="3">
    <location>
        <begin position="19"/>
        <end position="318"/>
    </location>
</feature>
<name>A0A0L6UBB3_9BASI</name>
<comment type="caution">
    <text evidence="4">The sequence shown here is derived from an EMBL/GenBank/DDBJ whole genome shotgun (WGS) entry which is preliminary data.</text>
</comment>
<feature type="region of interest" description="Disordered" evidence="1">
    <location>
        <begin position="43"/>
        <end position="93"/>
    </location>
</feature>
<evidence type="ECO:0000313" key="5">
    <source>
        <dbReference type="Proteomes" id="UP000037035"/>
    </source>
</evidence>
<keyword evidence="2" id="KW-1133">Transmembrane helix</keyword>
<evidence type="ECO:0000313" key="4">
    <source>
        <dbReference type="EMBL" id="KNZ45100.1"/>
    </source>
</evidence>
<protein>
    <submittedName>
        <fullName evidence="4">Uncharacterized protein</fullName>
    </submittedName>
</protein>
<feature type="transmembrane region" description="Helical" evidence="2">
    <location>
        <begin position="167"/>
        <end position="191"/>
    </location>
</feature>
<keyword evidence="2" id="KW-0472">Membrane</keyword>
<evidence type="ECO:0000256" key="1">
    <source>
        <dbReference type="SAM" id="MobiDB-lite"/>
    </source>
</evidence>
<sequence>MHLALILFLFSTKFRNSAQCTHDLPDDRLSRSLVDNSLVLDEVGGAGPSSQPPYHPPAIRQSQNLNSINPTPQVDKIPSTSAAEPSTPQSPQDKIFLKDFSATNPAINQSLPNQSALSSPKVTTPLLHDAQPKITDKSSATKPSAPLNSSTTDHDTKKRRMILTREFLVAICTLALSLLLLGILWLVLIVFHPIIRSSKPTFLSRGALFTKKKKIDPPPQWWTQFPLTSEFDQLEAPSVNKAFGGAGSTPGSPQVASNSEVASEFKPKKALGTGVDEEEVLKGPGSEWQQEQTRINGRLDSWLRGMGERGKLFSAAVV</sequence>
<reference evidence="4 5" key="1">
    <citation type="submission" date="2015-08" db="EMBL/GenBank/DDBJ databases">
        <title>Next Generation Sequencing and Analysis of the Genome of Puccinia sorghi L Schw, the Causal Agent of Maize Common Rust.</title>
        <authorList>
            <person name="Rochi L."/>
            <person name="Burguener G."/>
            <person name="Darino M."/>
            <person name="Turjanski A."/>
            <person name="Kreff E."/>
            <person name="Dieguez M.J."/>
            <person name="Sacco F."/>
        </authorList>
    </citation>
    <scope>NUCLEOTIDE SEQUENCE [LARGE SCALE GENOMIC DNA]</scope>
    <source>
        <strain evidence="4 5">RO10H11247</strain>
    </source>
</reference>
<evidence type="ECO:0000256" key="3">
    <source>
        <dbReference type="SAM" id="SignalP"/>
    </source>
</evidence>
<keyword evidence="3" id="KW-0732">Signal</keyword>
<feature type="compositionally biased region" description="Polar residues" evidence="1">
    <location>
        <begin position="137"/>
        <end position="151"/>
    </location>
</feature>
<dbReference type="OrthoDB" id="2496479at2759"/>
<dbReference type="EMBL" id="LAVV01014049">
    <property type="protein sequence ID" value="KNZ45100.1"/>
    <property type="molecule type" value="Genomic_DNA"/>
</dbReference>
<keyword evidence="2" id="KW-0812">Transmembrane</keyword>
<dbReference type="VEuPathDB" id="FungiDB:VP01_84g15"/>
<feature type="signal peptide" evidence="3">
    <location>
        <begin position="1"/>
        <end position="18"/>
    </location>
</feature>
<keyword evidence="5" id="KW-1185">Reference proteome</keyword>
<organism evidence="4 5">
    <name type="scientific">Puccinia sorghi</name>
    <dbReference type="NCBI Taxonomy" id="27349"/>
    <lineage>
        <taxon>Eukaryota</taxon>
        <taxon>Fungi</taxon>
        <taxon>Dikarya</taxon>
        <taxon>Basidiomycota</taxon>
        <taxon>Pucciniomycotina</taxon>
        <taxon>Pucciniomycetes</taxon>
        <taxon>Pucciniales</taxon>
        <taxon>Pucciniaceae</taxon>
        <taxon>Puccinia</taxon>
    </lineage>
</organism>
<feature type="region of interest" description="Disordered" evidence="1">
    <location>
        <begin position="131"/>
        <end position="154"/>
    </location>
</feature>
<gene>
    <name evidence="4" type="ORF">VP01_84g15</name>
</gene>
<accession>A0A0L6UBB3</accession>
<evidence type="ECO:0000256" key="2">
    <source>
        <dbReference type="SAM" id="Phobius"/>
    </source>
</evidence>
<proteinExistence type="predicted"/>
<dbReference type="AlphaFoldDB" id="A0A0L6UBB3"/>
<dbReference type="Proteomes" id="UP000037035">
    <property type="component" value="Unassembled WGS sequence"/>
</dbReference>